<dbReference type="RefSeq" id="WP_111929690.1">
    <property type="nucleotide sequence ID" value="NZ_CADFFP010000001.1"/>
</dbReference>
<dbReference type="AlphaFoldDB" id="A0A329CUP4"/>
<feature type="compositionally biased region" description="Polar residues" evidence="1">
    <location>
        <begin position="170"/>
        <end position="185"/>
    </location>
</feature>
<protein>
    <submittedName>
        <fullName evidence="2">Uncharacterized protein</fullName>
    </submittedName>
</protein>
<feature type="region of interest" description="Disordered" evidence="1">
    <location>
        <begin position="167"/>
        <end position="186"/>
    </location>
</feature>
<evidence type="ECO:0000313" key="3">
    <source>
        <dbReference type="Proteomes" id="UP000248918"/>
    </source>
</evidence>
<organism evidence="2 3">
    <name type="scientific">Paraburkholderia bryophila</name>
    <dbReference type="NCBI Taxonomy" id="420952"/>
    <lineage>
        <taxon>Bacteria</taxon>
        <taxon>Pseudomonadati</taxon>
        <taxon>Pseudomonadota</taxon>
        <taxon>Betaproteobacteria</taxon>
        <taxon>Burkholderiales</taxon>
        <taxon>Burkholderiaceae</taxon>
        <taxon>Paraburkholderia</taxon>
    </lineage>
</organism>
<comment type="caution">
    <text evidence="2">The sequence shown here is derived from an EMBL/GenBank/DDBJ whole genome shotgun (WGS) entry which is preliminary data.</text>
</comment>
<feature type="region of interest" description="Disordered" evidence="1">
    <location>
        <begin position="336"/>
        <end position="378"/>
    </location>
</feature>
<dbReference type="EMBL" id="QLTK01000002">
    <property type="protein sequence ID" value="RAS38108.1"/>
    <property type="molecule type" value="Genomic_DNA"/>
</dbReference>
<feature type="region of interest" description="Disordered" evidence="1">
    <location>
        <begin position="200"/>
        <end position="235"/>
    </location>
</feature>
<dbReference type="Proteomes" id="UP000248918">
    <property type="component" value="Unassembled WGS sequence"/>
</dbReference>
<feature type="compositionally biased region" description="Polar residues" evidence="1">
    <location>
        <begin position="200"/>
        <end position="210"/>
    </location>
</feature>
<reference evidence="2 3" key="1">
    <citation type="submission" date="2018-06" db="EMBL/GenBank/DDBJ databases">
        <title>Genomic Encyclopedia of Type Strains, Phase III (KMG-III): the genomes of soil and plant-associated and newly described type strains.</title>
        <authorList>
            <person name="Whitman W."/>
        </authorList>
    </citation>
    <scope>NUCLEOTIDE SEQUENCE [LARGE SCALE GENOMIC DNA]</scope>
    <source>
        <strain evidence="2 3">LMG 23644</strain>
    </source>
</reference>
<feature type="region of interest" description="Disordered" evidence="1">
    <location>
        <begin position="86"/>
        <end position="131"/>
    </location>
</feature>
<name>A0A329CUP4_9BURK</name>
<accession>A0A329CUP4</accession>
<feature type="compositionally biased region" description="Low complexity" evidence="1">
    <location>
        <begin position="348"/>
        <end position="357"/>
    </location>
</feature>
<evidence type="ECO:0000313" key="2">
    <source>
        <dbReference type="EMBL" id="RAS38108.1"/>
    </source>
</evidence>
<gene>
    <name evidence="2" type="ORF">BX591_102397</name>
</gene>
<dbReference type="OrthoDB" id="9033963at2"/>
<sequence length="378" mass="40102">MSTIPFTLIEGSMALPRMRPSGRYFPAPFGRDWVYRPPGYSWRTELKALYAAVVHTFCMSDQTFRSFCKWVPLMPEEPRQVIAGARTQPREEPAPSGHAPLDRATKFSVDVRSSGSARRPAVEAPSQRAPRHRNALAGGACALSGAALLAWIVLDHSPRPHAISEARPAKTTTVDRGAASTQSGPTDAFTARAASQAGSVSAQDMASSPVNAAVDSGNAQPLRSDETSGKTAMSAPALAEPLANESGHSALRHGEDFREKISGSHEEGRHGNAKPVASYKPAFATVRSDRVPGVAGSTIATQALRKPADIGSHAPFVPAQSDGGPYASVTMSTATPVRAMSPPPRPASPAEAPVASETEWMNHLSQRRVTDIPDQFSK</sequence>
<evidence type="ECO:0000256" key="1">
    <source>
        <dbReference type="SAM" id="MobiDB-lite"/>
    </source>
</evidence>
<proteinExistence type="predicted"/>